<accession>A0A1I8B9D8</accession>
<evidence type="ECO:0000313" key="3">
    <source>
        <dbReference type="WBParaSite" id="MhA1_Contig1624.frz3.gene10"/>
    </source>
</evidence>
<dbReference type="WBParaSite" id="MhA1_Contig1624.frz3.gene10">
    <property type="protein sequence ID" value="MhA1_Contig1624.frz3.gene10"/>
    <property type="gene ID" value="MhA1_Contig1624.frz3.gene10"/>
</dbReference>
<dbReference type="AlphaFoldDB" id="A0A1I8B9D8"/>
<keyword evidence="2" id="KW-1185">Reference proteome</keyword>
<protein>
    <submittedName>
        <fullName evidence="3">Uncharacterized protein</fullName>
    </submittedName>
</protein>
<evidence type="ECO:0000313" key="2">
    <source>
        <dbReference type="Proteomes" id="UP000095281"/>
    </source>
</evidence>
<proteinExistence type="predicted"/>
<organism evidence="2 3">
    <name type="scientific">Meloidogyne hapla</name>
    <name type="common">Root-knot nematode worm</name>
    <dbReference type="NCBI Taxonomy" id="6305"/>
    <lineage>
        <taxon>Eukaryota</taxon>
        <taxon>Metazoa</taxon>
        <taxon>Ecdysozoa</taxon>
        <taxon>Nematoda</taxon>
        <taxon>Chromadorea</taxon>
        <taxon>Rhabditida</taxon>
        <taxon>Tylenchina</taxon>
        <taxon>Tylenchomorpha</taxon>
        <taxon>Tylenchoidea</taxon>
        <taxon>Meloidogynidae</taxon>
        <taxon>Meloidogyninae</taxon>
        <taxon>Meloidogyne</taxon>
    </lineage>
</organism>
<reference evidence="3" key="1">
    <citation type="submission" date="2016-11" db="UniProtKB">
        <authorList>
            <consortium name="WormBaseParasite"/>
        </authorList>
    </citation>
    <scope>IDENTIFICATION</scope>
</reference>
<feature type="region of interest" description="Disordered" evidence="1">
    <location>
        <begin position="1"/>
        <end position="43"/>
    </location>
</feature>
<dbReference type="Proteomes" id="UP000095281">
    <property type="component" value="Unplaced"/>
</dbReference>
<name>A0A1I8B9D8_MELHA</name>
<sequence length="99" mass="11371">MSSFDDVRVSSNHVGNSKRRCASSFEPEEQEEEFTPSSSKLQRRQPCYAPYRKTHQNTTTNKITAEMGLMHGFLTSKSPIKIINLRFQRRLSLCANNFA</sequence>
<evidence type="ECO:0000256" key="1">
    <source>
        <dbReference type="SAM" id="MobiDB-lite"/>
    </source>
</evidence>